<evidence type="ECO:0000313" key="3">
    <source>
        <dbReference type="Proteomes" id="UP000028715"/>
    </source>
</evidence>
<protein>
    <recommendedName>
        <fullName evidence="4">KWG repeat protein</fullName>
    </recommendedName>
</protein>
<proteinExistence type="predicted"/>
<keyword evidence="3" id="KW-1185">Reference proteome</keyword>
<dbReference type="OrthoDB" id="623514at2"/>
<dbReference type="EMBL" id="JPRL01000001">
    <property type="protein sequence ID" value="KFF06116.1"/>
    <property type="molecule type" value="Genomic_DNA"/>
</dbReference>
<dbReference type="STRING" id="362418.IW19_11510"/>
<name>A0A085ZNV2_9FLAO</name>
<comment type="caution">
    <text evidence="2">The sequence shown here is derived from an EMBL/GenBank/DDBJ whole genome shotgun (WGS) entry which is preliminary data.</text>
</comment>
<reference evidence="2 3" key="1">
    <citation type="submission" date="2014-07" db="EMBL/GenBank/DDBJ databases">
        <title>Genome of Flavobacterium reichenbachii LMG 25512.</title>
        <authorList>
            <person name="Stropko S.J."/>
            <person name="Pipes S.E."/>
            <person name="Newman J.D."/>
        </authorList>
    </citation>
    <scope>NUCLEOTIDE SEQUENCE [LARGE SCALE GENOMIC DNA]</scope>
    <source>
        <strain evidence="2 3">LMG 25512</strain>
    </source>
</reference>
<sequence>MKYWATVQNQKNYPKQKPQQILLPFMRTTVLFLFLFIYNLSLAQNKPANELTIRNDPEQRLGTCFSNSLWGIQEGKKYGLYDDKNKKIVIPVQYDNVIAVYDNGKIVSVEADKKSFLVDLQNKPVSKKYDGIRSTSSLSTLIAEKDNKSILIDFNGKEKGPWYDKIDSTYGSEILMAQSNTLYGAIDLNGTIKIPFKYQSIELGSSKKIKAQLNNQWGVIDENNKVLVDFKYDDIEPRSDEYIVTKNRKKGVLDNKNKLIIDCVYDGIYGTSDKLDKHSKYRQVKLEDKIGLIDSTANTIIPAEYENLNFFEDLKFNKRIMALKNNKWGIIDFDNKVIVPFEYEKIKRGGYSEIIEYLNAVPTEKSKVKNWSFNENDFVYFVKSNGEYIIINEKQKVLYKK</sequence>
<gene>
    <name evidence="2" type="ORF">IW19_11510</name>
</gene>
<accession>A0A085ZNV2</accession>
<dbReference type="PANTHER" id="PTHR37841:SF1">
    <property type="entry name" value="DUF3298 DOMAIN-CONTAINING PROTEIN"/>
    <property type="match status" value="1"/>
</dbReference>
<evidence type="ECO:0008006" key="4">
    <source>
        <dbReference type="Google" id="ProtNLM"/>
    </source>
</evidence>
<dbReference type="AlphaFoldDB" id="A0A085ZNV2"/>
<dbReference type="InterPro" id="IPR032774">
    <property type="entry name" value="WG_beta_rep"/>
</dbReference>
<keyword evidence="1" id="KW-0812">Transmembrane</keyword>
<organism evidence="2 3">
    <name type="scientific">Flavobacterium reichenbachii</name>
    <dbReference type="NCBI Taxonomy" id="362418"/>
    <lineage>
        <taxon>Bacteria</taxon>
        <taxon>Pseudomonadati</taxon>
        <taxon>Bacteroidota</taxon>
        <taxon>Flavobacteriia</taxon>
        <taxon>Flavobacteriales</taxon>
        <taxon>Flavobacteriaceae</taxon>
        <taxon>Flavobacterium</taxon>
    </lineage>
</organism>
<keyword evidence="1" id="KW-0472">Membrane</keyword>
<dbReference type="eggNOG" id="COG0515">
    <property type="taxonomic scope" value="Bacteria"/>
</dbReference>
<dbReference type="PANTHER" id="PTHR37841">
    <property type="entry name" value="GLR2918 PROTEIN"/>
    <property type="match status" value="1"/>
</dbReference>
<dbReference type="Pfam" id="PF14903">
    <property type="entry name" value="WG_beta_rep"/>
    <property type="match status" value="5"/>
</dbReference>
<keyword evidence="1" id="KW-1133">Transmembrane helix</keyword>
<dbReference type="Proteomes" id="UP000028715">
    <property type="component" value="Unassembled WGS sequence"/>
</dbReference>
<evidence type="ECO:0000256" key="1">
    <source>
        <dbReference type="SAM" id="Phobius"/>
    </source>
</evidence>
<feature type="transmembrane region" description="Helical" evidence="1">
    <location>
        <begin position="21"/>
        <end position="40"/>
    </location>
</feature>
<evidence type="ECO:0000313" key="2">
    <source>
        <dbReference type="EMBL" id="KFF06116.1"/>
    </source>
</evidence>